<dbReference type="InterPro" id="IPR000305">
    <property type="entry name" value="GIY-YIG_endonuc"/>
</dbReference>
<proteinExistence type="predicted"/>
<dbReference type="RefSeq" id="WP_073337212.1">
    <property type="nucleotide sequence ID" value="NZ_FQXM01000004.1"/>
</dbReference>
<reference evidence="2 3" key="1">
    <citation type="submission" date="2016-11" db="EMBL/GenBank/DDBJ databases">
        <authorList>
            <person name="Jaros S."/>
            <person name="Januszkiewicz K."/>
            <person name="Wedrychowicz H."/>
        </authorList>
    </citation>
    <scope>NUCLEOTIDE SEQUENCE [LARGE SCALE GENOMIC DNA]</scope>
    <source>
        <strain evidence="2 3">DSM 8605</strain>
    </source>
</reference>
<keyword evidence="2" id="KW-0255">Endonuclease</keyword>
<evidence type="ECO:0000313" key="3">
    <source>
        <dbReference type="Proteomes" id="UP000184447"/>
    </source>
</evidence>
<gene>
    <name evidence="2" type="ORF">SAMN02745207_00879</name>
</gene>
<keyword evidence="2" id="KW-0378">Hydrolase</keyword>
<dbReference type="Gene3D" id="3.40.1440.10">
    <property type="entry name" value="GIY-YIG endonuclease"/>
    <property type="match status" value="1"/>
</dbReference>
<accession>A0A1M5SD57</accession>
<dbReference type="AlphaFoldDB" id="A0A1M5SD57"/>
<keyword evidence="3" id="KW-1185">Reference proteome</keyword>
<evidence type="ECO:0000259" key="1">
    <source>
        <dbReference type="PROSITE" id="PS50164"/>
    </source>
</evidence>
<dbReference type="OrthoDB" id="1910050at2"/>
<dbReference type="STRING" id="1121316.SAMN02745207_00879"/>
<dbReference type="EMBL" id="FQXM01000004">
    <property type="protein sequence ID" value="SHH36527.1"/>
    <property type="molecule type" value="Genomic_DNA"/>
</dbReference>
<dbReference type="InterPro" id="IPR035901">
    <property type="entry name" value="GIY-YIG_endonuc_sf"/>
</dbReference>
<keyword evidence="2" id="KW-0540">Nuclease</keyword>
<dbReference type="Proteomes" id="UP000184447">
    <property type="component" value="Unassembled WGS sequence"/>
</dbReference>
<dbReference type="GO" id="GO:0004519">
    <property type="term" value="F:endonuclease activity"/>
    <property type="evidence" value="ECO:0007669"/>
    <property type="project" value="UniProtKB-KW"/>
</dbReference>
<name>A0A1M5SD57_9CLOT</name>
<dbReference type="SUPFAM" id="SSF82771">
    <property type="entry name" value="GIY-YIG endonuclease"/>
    <property type="match status" value="1"/>
</dbReference>
<dbReference type="PROSITE" id="PS50164">
    <property type="entry name" value="GIY_YIG"/>
    <property type="match status" value="1"/>
</dbReference>
<dbReference type="SMART" id="SM00465">
    <property type="entry name" value="GIYc"/>
    <property type="match status" value="1"/>
</dbReference>
<organism evidence="2 3">
    <name type="scientific">Clostridium grantii DSM 8605</name>
    <dbReference type="NCBI Taxonomy" id="1121316"/>
    <lineage>
        <taxon>Bacteria</taxon>
        <taxon>Bacillati</taxon>
        <taxon>Bacillota</taxon>
        <taxon>Clostridia</taxon>
        <taxon>Eubacteriales</taxon>
        <taxon>Clostridiaceae</taxon>
        <taxon>Clostridium</taxon>
    </lineage>
</organism>
<evidence type="ECO:0000313" key="2">
    <source>
        <dbReference type="EMBL" id="SHH36527.1"/>
    </source>
</evidence>
<sequence length="184" mass="21764">MKMGISGVYAIEDVKTGNLYVGSSSDISKRWSHYRSFFKNNEHRYKELQEAFNEGGKARVKYTILEECSIEELEDRENWWLQHVQKIEGWTLINKQKHATRSVKVNTKKMKLAQQNERNGNCKYKRSDIIRVLELIFLEKINRKDVAAQFNMSYNYVTFICTARKWKSVVLDWKKENLEGEGNV</sequence>
<feature type="domain" description="GIY-YIG" evidence="1">
    <location>
        <begin position="4"/>
        <end position="95"/>
    </location>
</feature>
<protein>
    <submittedName>
        <fullName evidence="2">Group I intron endonuclease</fullName>
    </submittedName>
</protein>
<dbReference type="Pfam" id="PF01541">
    <property type="entry name" value="GIY-YIG"/>
    <property type="match status" value="1"/>
</dbReference>